<proteinExistence type="predicted"/>
<feature type="compositionally biased region" description="Polar residues" evidence="1">
    <location>
        <begin position="263"/>
        <end position="277"/>
    </location>
</feature>
<gene>
    <name evidence="2" type="ORF">AOQ84DRAFT_420473</name>
</gene>
<name>A0A8E2FDI6_9PEZI</name>
<evidence type="ECO:0000256" key="1">
    <source>
        <dbReference type="SAM" id="MobiDB-lite"/>
    </source>
</evidence>
<protein>
    <submittedName>
        <fullName evidence="2">Uncharacterized protein</fullName>
    </submittedName>
</protein>
<dbReference type="AlphaFoldDB" id="A0A8E2FDI6"/>
<feature type="region of interest" description="Disordered" evidence="1">
    <location>
        <begin position="128"/>
        <end position="234"/>
    </location>
</feature>
<keyword evidence="3" id="KW-1185">Reference proteome</keyword>
<dbReference type="EMBL" id="KV748498">
    <property type="protein sequence ID" value="OCL14978.1"/>
    <property type="molecule type" value="Genomic_DNA"/>
</dbReference>
<sequence length="688" mass="77525">MAKRKHKQRSEKGTDGGHKADWDFDDEAALMAWLDYCVAYETDFKASVTGHLKETRGKNFTLRQVDTKIRFLWNNCGSENSKSIVDVYQQGTVSLTHLLGEEKEAIKKAKEALLEKYEGKISSEGEFLREPQLQNASRTIAPEHRRYSSQESGAKPSLRSSRMLVKKDPSRKKQKVGADLEDGVGSTQMDGGKLQNTVRLVQRSKPRRGKRSARIQARSTTISDSDDGSGFSENYQDFADVSAHTHPYSDIDQALPPIIDGSQMPSQSQGEPRKSSYQNFQHIGRIDDLSAESLNAALRRKMQWQDARIASLFNQLQSLAKHIKDHGDCLASAINQHKKALPTYSKDQQISMLQQKLTLSQNAGRFIAGSDYPFVGVTEKELKTRMGDMEKDIDEIIHLSGQLTPSIPPDSKDVAHIEWILRRSFGLNSQPDISLRSLMEKFSQMAPRSVVRALVAAAVSEWILESDFPNFDEGGSCILTKYREHLALQDGASVVRSLDTAAHYSLINENHFQTEIIPERAEELAIRLSQTLTPFYPHASMSPLPDGFYTWGQTEEDHQQRRYKVINLFENALKLKADLILKAQEYELVTPVPGTVFDAMSMRVDWELDIDVKSYPGGRPRIQLCLFPALFSYDNNSQAAGKEGTSAMDTDLPRMTVQYRNFSQRSQDERRGAKLISKAVVILEKLES</sequence>
<feature type="region of interest" description="Disordered" evidence="1">
    <location>
        <begin position="249"/>
        <end position="277"/>
    </location>
</feature>
<accession>A0A8E2FDI6</accession>
<reference evidence="2 3" key="1">
    <citation type="journal article" date="2016" name="Nat. Commun.">
        <title>Ectomycorrhizal ecology is imprinted in the genome of the dominant symbiotic fungus Cenococcum geophilum.</title>
        <authorList>
            <consortium name="DOE Joint Genome Institute"/>
            <person name="Peter M."/>
            <person name="Kohler A."/>
            <person name="Ohm R.A."/>
            <person name="Kuo A."/>
            <person name="Krutzmann J."/>
            <person name="Morin E."/>
            <person name="Arend M."/>
            <person name="Barry K.W."/>
            <person name="Binder M."/>
            <person name="Choi C."/>
            <person name="Clum A."/>
            <person name="Copeland A."/>
            <person name="Grisel N."/>
            <person name="Haridas S."/>
            <person name="Kipfer T."/>
            <person name="LaButti K."/>
            <person name="Lindquist E."/>
            <person name="Lipzen A."/>
            <person name="Maire R."/>
            <person name="Meier B."/>
            <person name="Mihaltcheva S."/>
            <person name="Molinier V."/>
            <person name="Murat C."/>
            <person name="Poggeler S."/>
            <person name="Quandt C.A."/>
            <person name="Sperisen C."/>
            <person name="Tritt A."/>
            <person name="Tisserant E."/>
            <person name="Crous P.W."/>
            <person name="Henrissat B."/>
            <person name="Nehls U."/>
            <person name="Egli S."/>
            <person name="Spatafora J.W."/>
            <person name="Grigoriev I.V."/>
            <person name="Martin F.M."/>
        </authorList>
    </citation>
    <scope>NUCLEOTIDE SEQUENCE [LARGE SCALE GENOMIC DNA]</scope>
    <source>
        <strain evidence="2 3">CBS 207.34</strain>
    </source>
</reference>
<evidence type="ECO:0000313" key="2">
    <source>
        <dbReference type="EMBL" id="OCL14978.1"/>
    </source>
</evidence>
<dbReference type="OrthoDB" id="303107at2759"/>
<feature type="compositionally biased region" description="Basic residues" evidence="1">
    <location>
        <begin position="202"/>
        <end position="213"/>
    </location>
</feature>
<organism evidence="2 3">
    <name type="scientific">Glonium stellatum</name>
    <dbReference type="NCBI Taxonomy" id="574774"/>
    <lineage>
        <taxon>Eukaryota</taxon>
        <taxon>Fungi</taxon>
        <taxon>Dikarya</taxon>
        <taxon>Ascomycota</taxon>
        <taxon>Pezizomycotina</taxon>
        <taxon>Dothideomycetes</taxon>
        <taxon>Pleosporomycetidae</taxon>
        <taxon>Gloniales</taxon>
        <taxon>Gloniaceae</taxon>
        <taxon>Glonium</taxon>
    </lineage>
</organism>
<feature type="compositionally biased region" description="Polar residues" evidence="1">
    <location>
        <begin position="185"/>
        <end position="199"/>
    </location>
</feature>
<dbReference type="Proteomes" id="UP000250140">
    <property type="component" value="Unassembled WGS sequence"/>
</dbReference>
<evidence type="ECO:0000313" key="3">
    <source>
        <dbReference type="Proteomes" id="UP000250140"/>
    </source>
</evidence>